<reference evidence="1 2" key="1">
    <citation type="submission" date="2017-06" db="EMBL/GenBank/DDBJ databases">
        <authorList>
            <person name="Kim H.J."/>
            <person name="Triplett B.A."/>
        </authorList>
    </citation>
    <scope>NUCLEOTIDE SEQUENCE [LARGE SCALE GENOMIC DNA]</scope>
</reference>
<name>A0A2L0V0T6_9CAUD</name>
<protein>
    <submittedName>
        <fullName evidence="1">Uncharacterized protein</fullName>
    </submittedName>
</protein>
<dbReference type="RefSeq" id="YP_009612299.1">
    <property type="nucleotide sequence ID" value="NC_042013.1"/>
</dbReference>
<organism evidence="1 2">
    <name type="scientific">Agrobacterium phage Atu_ph07</name>
    <dbReference type="NCBI Taxonomy" id="2024264"/>
    <lineage>
        <taxon>Viruses</taxon>
        <taxon>Duplodnaviria</taxon>
        <taxon>Heunggongvirae</taxon>
        <taxon>Uroviricota</taxon>
        <taxon>Caudoviricetes</taxon>
        <taxon>Polybotosvirus</taxon>
        <taxon>Polybotosvirus Atuph07</taxon>
    </lineage>
</organism>
<sequence>MYCTCRDCKAMKRKGKVLGSVLLKHLGPRAYHVSAYVDYPKFAKGRVRKEKNTPLDDQ</sequence>
<evidence type="ECO:0000313" key="2">
    <source>
        <dbReference type="Proteomes" id="UP000223025"/>
    </source>
</evidence>
<keyword evidence="2" id="KW-1185">Reference proteome</keyword>
<dbReference type="GeneID" id="40088637"/>
<evidence type="ECO:0000313" key="1">
    <source>
        <dbReference type="EMBL" id="AUZ95393.1"/>
    </source>
</evidence>
<accession>A0A2L0V0T6</accession>
<dbReference type="EMBL" id="MF403008">
    <property type="protein sequence ID" value="AUZ95393.1"/>
    <property type="molecule type" value="Genomic_DNA"/>
</dbReference>
<dbReference type="KEGG" id="vg:40088637"/>
<dbReference type="Proteomes" id="UP000223025">
    <property type="component" value="Segment"/>
</dbReference>
<proteinExistence type="predicted"/>